<accession>S8E7F4</accession>
<reference evidence="3 4" key="1">
    <citation type="journal article" date="2012" name="Science">
        <title>The Paleozoic origin of enzymatic lignin decomposition reconstructed from 31 fungal genomes.</title>
        <authorList>
            <person name="Floudas D."/>
            <person name="Binder M."/>
            <person name="Riley R."/>
            <person name="Barry K."/>
            <person name="Blanchette R.A."/>
            <person name="Henrissat B."/>
            <person name="Martinez A.T."/>
            <person name="Otillar R."/>
            <person name="Spatafora J.W."/>
            <person name="Yadav J.S."/>
            <person name="Aerts A."/>
            <person name="Benoit I."/>
            <person name="Boyd A."/>
            <person name="Carlson A."/>
            <person name="Copeland A."/>
            <person name="Coutinho P.M."/>
            <person name="de Vries R.P."/>
            <person name="Ferreira P."/>
            <person name="Findley K."/>
            <person name="Foster B."/>
            <person name="Gaskell J."/>
            <person name="Glotzer D."/>
            <person name="Gorecki P."/>
            <person name="Heitman J."/>
            <person name="Hesse C."/>
            <person name="Hori C."/>
            <person name="Igarashi K."/>
            <person name="Jurgens J.A."/>
            <person name="Kallen N."/>
            <person name="Kersten P."/>
            <person name="Kohler A."/>
            <person name="Kuees U."/>
            <person name="Kumar T.K.A."/>
            <person name="Kuo A."/>
            <person name="LaButti K."/>
            <person name="Larrondo L.F."/>
            <person name="Lindquist E."/>
            <person name="Ling A."/>
            <person name="Lombard V."/>
            <person name="Lucas S."/>
            <person name="Lundell T."/>
            <person name="Martin R."/>
            <person name="McLaughlin D.J."/>
            <person name="Morgenstern I."/>
            <person name="Morin E."/>
            <person name="Murat C."/>
            <person name="Nagy L.G."/>
            <person name="Nolan M."/>
            <person name="Ohm R.A."/>
            <person name="Patyshakuliyeva A."/>
            <person name="Rokas A."/>
            <person name="Ruiz-Duenas F.J."/>
            <person name="Sabat G."/>
            <person name="Salamov A."/>
            <person name="Samejima M."/>
            <person name="Schmutz J."/>
            <person name="Slot J.C."/>
            <person name="St John F."/>
            <person name="Stenlid J."/>
            <person name="Sun H."/>
            <person name="Sun S."/>
            <person name="Syed K."/>
            <person name="Tsang A."/>
            <person name="Wiebenga A."/>
            <person name="Young D."/>
            <person name="Pisabarro A."/>
            <person name="Eastwood D.C."/>
            <person name="Martin F."/>
            <person name="Cullen D."/>
            <person name="Grigoriev I.V."/>
            <person name="Hibbett D.S."/>
        </authorList>
    </citation>
    <scope>NUCLEOTIDE SEQUENCE</scope>
    <source>
        <strain evidence="4">FP-58527</strain>
    </source>
</reference>
<dbReference type="HOGENOM" id="CLU_010865_0_0_1"/>
<feature type="domain" description="Fungal-type protein kinase" evidence="2">
    <location>
        <begin position="546"/>
        <end position="590"/>
    </location>
</feature>
<evidence type="ECO:0000313" key="3">
    <source>
        <dbReference type="EMBL" id="EPT00613.1"/>
    </source>
</evidence>
<feature type="domain" description="Fungal-type protein kinase" evidence="2">
    <location>
        <begin position="148"/>
        <end position="473"/>
    </location>
</feature>
<dbReference type="AlphaFoldDB" id="S8E7F4"/>
<dbReference type="InterPro" id="IPR011009">
    <property type="entry name" value="Kinase-like_dom_sf"/>
</dbReference>
<feature type="compositionally biased region" description="Basic and acidic residues" evidence="1">
    <location>
        <begin position="850"/>
        <end position="861"/>
    </location>
</feature>
<evidence type="ECO:0000256" key="1">
    <source>
        <dbReference type="SAM" id="MobiDB-lite"/>
    </source>
</evidence>
<feature type="region of interest" description="Disordered" evidence="1">
    <location>
        <begin position="502"/>
        <end position="552"/>
    </location>
</feature>
<proteinExistence type="predicted"/>
<gene>
    <name evidence="3" type="ORF">FOMPIDRAFT_1049643</name>
</gene>
<dbReference type="PANTHER" id="PTHR38248">
    <property type="entry name" value="FUNK1 6"/>
    <property type="match status" value="1"/>
</dbReference>
<feature type="compositionally biased region" description="Low complexity" evidence="1">
    <location>
        <begin position="790"/>
        <end position="809"/>
    </location>
</feature>
<dbReference type="SUPFAM" id="SSF56112">
    <property type="entry name" value="Protein kinase-like (PK-like)"/>
    <property type="match status" value="1"/>
</dbReference>
<evidence type="ECO:0000313" key="4">
    <source>
        <dbReference type="Proteomes" id="UP000015241"/>
    </source>
</evidence>
<feature type="compositionally biased region" description="Low complexity" evidence="1">
    <location>
        <begin position="745"/>
        <end position="768"/>
    </location>
</feature>
<name>S8E7F4_FOMSC</name>
<feature type="compositionally biased region" description="Polar residues" evidence="1">
    <location>
        <begin position="517"/>
        <end position="533"/>
    </location>
</feature>
<dbReference type="EMBL" id="KE504148">
    <property type="protein sequence ID" value="EPT00613.1"/>
    <property type="molecule type" value="Genomic_DNA"/>
</dbReference>
<sequence>MSSSSSQSEAYDCKIFQNVVEPTSNINAFLAEFAPASTPPPKCLDKQFRAKIYTGSGREPKMREQIVKGLKSVVRKFPPGKRPKFHDLSRHFIRAPFAMCDDGENAHKIDVCATLPELDGIPPLARWRNLALVFDIRSHADEDPMAKNSKEHEQCFLRLTSLAQNTMLAQGKLYAYIVGIYGRKARLYRFDRCGAVCSPLFNYTTEPRILHDFLWRFVHPKFDGCVVLGDDPTVKRGTRADRSLVQELAKQYDPAYTYTAETKKAIRRVTVTQDDGGKATYLVYKLIHTDPHLLSRASTVWEAFALNGNGEATGKRVVIKEAWQYTSMPSEITFYHDLQEAAAASAESGTKPSLSGIVRLEGCNDLGAREVETFARGTPRPGYRTMRCEGSRVHERSFVRMVFGTIGTPLYRFKSTYEVACALRDAIEGHRQAYQLGLIHRDISVGNVMMERKADGTVGGFIHDLDYAFSWKRFLAAAGLPVDLETWERYVREEYRRVTQEKTASAAEDAEWDRTMSHSASQTSRDTAESSAQEEAPEFDVNPALQKEQKRKTGTTPYMAMEVLDNDQNRDVHDARHDLESFLWLFIWLVMRQVSHTLDHCTACHYNVVFESEAYGNWPKHRWIFLEKRPIMVVGNEPLTKLLESFRQLCRTNHRSKDNELNARWMTHEDVLNIFDEALEDPDQWPKADNIQQEPPMEFAYSGRWRQSDGTAASTVTNHSIPEQNLPPVPAQAEEEVLPQPDPAPAADAEPQRNSASDGGNADAAATLAEEEASVRETTRPLHAMETRARAAARTRAALAAGAGEAQQQRRSRPGQAQKRRHGQEDGAEGDGSGTSRPSKRPRTAGPSRRAREPPRRTRRL</sequence>
<evidence type="ECO:0000259" key="2">
    <source>
        <dbReference type="Pfam" id="PF17667"/>
    </source>
</evidence>
<dbReference type="InParanoid" id="S8E7F4"/>
<feature type="region of interest" description="Disordered" evidence="1">
    <location>
        <begin position="732"/>
        <end position="861"/>
    </location>
</feature>
<dbReference type="InterPro" id="IPR040976">
    <property type="entry name" value="Pkinase_fungal"/>
</dbReference>
<dbReference type="OrthoDB" id="3246048at2759"/>
<dbReference type="eggNOG" id="ENOG502SXF9">
    <property type="taxonomic scope" value="Eukaryota"/>
</dbReference>
<keyword evidence="4" id="KW-1185">Reference proteome</keyword>
<protein>
    <recommendedName>
        <fullName evidence="2">Fungal-type protein kinase domain-containing protein</fullName>
    </recommendedName>
</protein>
<dbReference type="Pfam" id="PF17667">
    <property type="entry name" value="Pkinase_fungal"/>
    <property type="match status" value="2"/>
</dbReference>
<dbReference type="PANTHER" id="PTHR38248:SF2">
    <property type="entry name" value="FUNK1 11"/>
    <property type="match status" value="1"/>
</dbReference>
<dbReference type="Gene3D" id="1.10.510.10">
    <property type="entry name" value="Transferase(Phosphotransferase) domain 1"/>
    <property type="match status" value="1"/>
</dbReference>
<feature type="compositionally biased region" description="Basic and acidic residues" evidence="1">
    <location>
        <begin position="773"/>
        <end position="789"/>
    </location>
</feature>
<feature type="compositionally biased region" description="Basic residues" evidence="1">
    <location>
        <begin position="810"/>
        <end position="822"/>
    </location>
</feature>
<dbReference type="Proteomes" id="UP000015241">
    <property type="component" value="Unassembled WGS sequence"/>
</dbReference>
<organism evidence="3 4">
    <name type="scientific">Fomitopsis schrenkii</name>
    <name type="common">Brown rot fungus</name>
    <dbReference type="NCBI Taxonomy" id="2126942"/>
    <lineage>
        <taxon>Eukaryota</taxon>
        <taxon>Fungi</taxon>
        <taxon>Dikarya</taxon>
        <taxon>Basidiomycota</taxon>
        <taxon>Agaricomycotina</taxon>
        <taxon>Agaricomycetes</taxon>
        <taxon>Polyporales</taxon>
        <taxon>Fomitopsis</taxon>
    </lineage>
</organism>
<dbReference type="STRING" id="743788.S8E7F4"/>